<evidence type="ECO:0000256" key="3">
    <source>
        <dbReference type="ARBA" id="ARBA00022692"/>
    </source>
</evidence>
<feature type="transmembrane region" description="Helical" evidence="6">
    <location>
        <begin position="126"/>
        <end position="149"/>
    </location>
</feature>
<evidence type="ECO:0000256" key="4">
    <source>
        <dbReference type="ARBA" id="ARBA00022989"/>
    </source>
</evidence>
<evidence type="ECO:0000256" key="1">
    <source>
        <dbReference type="ARBA" id="ARBA00004651"/>
    </source>
</evidence>
<dbReference type="HOGENOM" id="CLU_023404_0_1_14"/>
<dbReference type="GO" id="GO:0022857">
    <property type="term" value="F:transmembrane transporter activity"/>
    <property type="evidence" value="ECO:0007669"/>
    <property type="project" value="InterPro"/>
</dbReference>
<dbReference type="EMBL" id="FM864216">
    <property type="protein sequence ID" value="CAT05389.1"/>
    <property type="molecule type" value="Genomic_DNA"/>
</dbReference>
<evidence type="ECO:0000313" key="8">
    <source>
        <dbReference type="Proteomes" id="UP000001491"/>
    </source>
</evidence>
<accession>C5J7C6</accession>
<feature type="transmembrane region" description="Helical" evidence="6">
    <location>
        <begin position="71"/>
        <end position="90"/>
    </location>
</feature>
<keyword evidence="8" id="KW-1185">Reference proteome</keyword>
<evidence type="ECO:0000256" key="5">
    <source>
        <dbReference type="ARBA" id="ARBA00023136"/>
    </source>
</evidence>
<dbReference type="GO" id="GO:0005886">
    <property type="term" value="C:plasma membrane"/>
    <property type="evidence" value="ECO:0007669"/>
    <property type="project" value="UniProtKB-SubCell"/>
</dbReference>
<dbReference type="InterPro" id="IPR001851">
    <property type="entry name" value="ABC_transp_permease"/>
</dbReference>
<proteinExistence type="predicted"/>
<keyword evidence="2" id="KW-1003">Cell membrane</keyword>
<feature type="transmembrane region" description="Helical" evidence="6">
    <location>
        <begin position="299"/>
        <end position="323"/>
    </location>
</feature>
<evidence type="ECO:0000256" key="6">
    <source>
        <dbReference type="SAM" id="Phobius"/>
    </source>
</evidence>
<feature type="transmembrane region" description="Helical" evidence="6">
    <location>
        <begin position="209"/>
        <end position="228"/>
    </location>
</feature>
<keyword evidence="3 6" id="KW-0812">Transmembrane</keyword>
<dbReference type="PANTHER" id="PTHR47089">
    <property type="entry name" value="ABC TRANSPORTER, PERMEASE PROTEIN"/>
    <property type="match status" value="1"/>
</dbReference>
<evidence type="ECO:0000313" key="7">
    <source>
        <dbReference type="EMBL" id="CAT05389.1"/>
    </source>
</evidence>
<sequence length="561" mass="64146">MSNNFLTKFKKFHFGYTQKTAIQKIYSSLWAIFFGLILSSIFIGSFGYNPFLVFKQMIFDIAFSPFQQRNFVLTLVVFLVASVGVGVAFKAGLFNIGIPGQMMISGLFSLLIMFNLKNLSVHSRLFLGAIIGISSSALIGTVVGILKVYFRTNEVISTILINWIIYYISKFFIEIKSDKFEFFNNSSPNTSISINDPAFSSSFYNTSGFAILILVLIIIAILGIWFVVEKTNIGLKIKIIGQNKNVALYSGISEKKVIIYTMGFSGMLAGVGGFLWYVFNKQNMFLDSGPLPEGFNTILVSLLAFNSPIGIIFSSLFYSIIYFGSSSLQVFGYSGLDSQTSQVFVGLIIYLSAISTIFLDFKPIAKLKELLILWKTKRYFGKQSIKKLDQVLKKQKLVKPINLYEKQEFLTKKLTHYINDFDENSSSILAKYIKIQIWQIQLYFVEKKIAKSNISNLKDKWKIIKKDIKNNFSLVLNKNSTTDEKLQYFEKLALYRRESNQKLKDLGYYDLKNNFNLHKQKIAENRRNFLSIRAKLIKENANFSCSFKDKIIKKSKTRKDL</sequence>
<dbReference type="Pfam" id="PF02653">
    <property type="entry name" value="BPD_transp_2"/>
    <property type="match status" value="1"/>
</dbReference>
<protein>
    <submittedName>
        <fullName evidence="7">HYPOTHETICAL Uncharacterized protein MG120 homolog</fullName>
    </submittedName>
</protein>
<dbReference type="AlphaFoldDB" id="C5J7C6"/>
<organism evidence="7 8">
    <name type="scientific">Mesomycoplasma conjunctivae (strain ATCC 25834 / NCTC 10147 / HRC/581)</name>
    <name type="common">Mycoplasma conjunctivae</name>
    <dbReference type="NCBI Taxonomy" id="572263"/>
    <lineage>
        <taxon>Bacteria</taxon>
        <taxon>Bacillati</taxon>
        <taxon>Mycoplasmatota</taxon>
        <taxon>Mycoplasmoidales</taxon>
        <taxon>Metamycoplasmataceae</taxon>
        <taxon>Mesomycoplasma</taxon>
    </lineage>
</organism>
<dbReference type="PANTHER" id="PTHR47089:SF1">
    <property type="entry name" value="GUANOSINE ABC TRANSPORTER PERMEASE PROTEIN NUPP"/>
    <property type="match status" value="1"/>
</dbReference>
<feature type="transmembrane region" description="Helical" evidence="6">
    <location>
        <begin position="343"/>
        <end position="361"/>
    </location>
</feature>
<dbReference type="CDD" id="cd06580">
    <property type="entry name" value="TM_PBP1_transp_TpRbsC_like"/>
    <property type="match status" value="1"/>
</dbReference>
<feature type="transmembrane region" description="Helical" evidence="6">
    <location>
        <begin position="29"/>
        <end position="51"/>
    </location>
</feature>
<keyword evidence="5 6" id="KW-0472">Membrane</keyword>
<feature type="transmembrane region" description="Helical" evidence="6">
    <location>
        <begin position="257"/>
        <end position="279"/>
    </location>
</feature>
<feature type="transmembrane region" description="Helical" evidence="6">
    <location>
        <begin position="155"/>
        <end position="173"/>
    </location>
</feature>
<feature type="transmembrane region" description="Helical" evidence="6">
    <location>
        <begin position="96"/>
        <end position="114"/>
    </location>
</feature>
<evidence type="ECO:0000256" key="2">
    <source>
        <dbReference type="ARBA" id="ARBA00022475"/>
    </source>
</evidence>
<comment type="subcellular location">
    <subcellularLocation>
        <location evidence="1">Cell membrane</location>
        <topology evidence="1">Multi-pass membrane protein</topology>
    </subcellularLocation>
</comment>
<reference evidence="8" key="1">
    <citation type="journal article" date="2009" name="BMC Bioinformatics">
        <title>The Mycoplasma conjunctivae genome sequencing, annotation and analysis.</title>
        <authorList>
            <person name="Calderon-Copete S.P."/>
            <person name="Wigger G."/>
            <person name="Wunderlin C."/>
            <person name="Schmidheini T."/>
            <person name="Frey J."/>
            <person name="Quail M.A."/>
            <person name="Falquet L."/>
        </authorList>
    </citation>
    <scope>NUCLEOTIDE SEQUENCE [LARGE SCALE GENOMIC DNA]</scope>
    <source>
        <strain evidence="8">ATCC 25834 / NCTC 10147 / HRC/581</strain>
    </source>
</reference>
<dbReference type="Proteomes" id="UP000001491">
    <property type="component" value="Chromosome"/>
</dbReference>
<gene>
    <name evidence="7" type="ordered locus">MCJ_007030</name>
</gene>
<dbReference type="KEGG" id="mco:MCJ_007030"/>
<dbReference type="eggNOG" id="COG4603">
    <property type="taxonomic scope" value="Bacteria"/>
</dbReference>
<keyword evidence="4 6" id="KW-1133">Transmembrane helix</keyword>
<name>C5J7C6_MESCH</name>